<dbReference type="Pfam" id="PF13360">
    <property type="entry name" value="PQQ_2"/>
    <property type="match status" value="1"/>
</dbReference>
<evidence type="ECO:0000313" key="4">
    <source>
        <dbReference type="Proteomes" id="UP000559010"/>
    </source>
</evidence>
<organism evidence="3 4">
    <name type="scientific">Marinigracilibium pacificum</name>
    <dbReference type="NCBI Taxonomy" id="2729599"/>
    <lineage>
        <taxon>Bacteria</taxon>
        <taxon>Pseudomonadati</taxon>
        <taxon>Bacteroidota</taxon>
        <taxon>Cytophagia</taxon>
        <taxon>Cytophagales</taxon>
        <taxon>Flammeovirgaceae</taxon>
        <taxon>Marinigracilibium</taxon>
    </lineage>
</organism>
<dbReference type="InterPro" id="IPR011047">
    <property type="entry name" value="Quinoprotein_ADH-like_sf"/>
</dbReference>
<feature type="domain" description="Pyrrolo-quinoline quinone repeat" evidence="2">
    <location>
        <begin position="53"/>
        <end position="207"/>
    </location>
</feature>
<evidence type="ECO:0000256" key="1">
    <source>
        <dbReference type="SAM" id="SignalP"/>
    </source>
</evidence>
<protein>
    <submittedName>
        <fullName evidence="3">PQQ-binding-like beta-propeller repeat protein</fullName>
    </submittedName>
</protein>
<sequence>MNFFNKQLAILLLSAISIVSQAQVQKVWTKDLGNTINWQKVSSFGHYIIGTNNGIQCINPESGEILWTNDTFNNLTPDHIAQVGNSPLFSINTGDEVHMIDPYTGKVKFNSQQSGILDINDQEILYKANGILISGKTAGNKDKILFSSLESGKVAWEINDDYGRLISANEINDQEVLIVTLYYNYRINTKTGKVVWKNNISEVNQQLEKLGALGAMMKQAASQQAQSMEINVTFHQHPNKDIFYIGVEKEGSTGFTSSNGGLPPMQTEYNAYNLSDGSKYWEKPLMVNGRMGVIAFHGDDLIVMPNDPGNSKINLYDHETQEGKWGKKGNGIKIKGGIYTFIDVKDGLLLVSKNVNEKNYIYYLDTNQGILTFDKPVKIDGELVFGEPIKNGLLYATDQEVNILNIVDGSLLLSNAINTNPNLIAENEQFLYAYDIRDRIVKVLDKHSGVLKELSGKIEFYGKESPEYIELSENGILVTSSQNIMLINNDGNTVYHEYYEAPKEPGLMRALRYAQAVRAAYIGALSYTASAAFTSAAQQAGAGQQVEKAIAGEIGNAYGELGDQASAFATQSFKQANMRFKATKEAEKYMVILSRIEKNNYLLKVDKQTGQITGKIDLGNDRNPRYEMDGVTGFVYYQSDTNKIDTYKL</sequence>
<feature type="chain" id="PRO_5032508945" evidence="1">
    <location>
        <begin position="23"/>
        <end position="649"/>
    </location>
</feature>
<comment type="caution">
    <text evidence="3">The sequence shown here is derived from an EMBL/GenBank/DDBJ whole genome shotgun (WGS) entry which is preliminary data.</text>
</comment>
<dbReference type="InterPro" id="IPR015943">
    <property type="entry name" value="WD40/YVTN_repeat-like_dom_sf"/>
</dbReference>
<gene>
    <name evidence="3" type="ORF">HH304_16810</name>
</gene>
<evidence type="ECO:0000313" key="3">
    <source>
        <dbReference type="EMBL" id="NMM50071.1"/>
    </source>
</evidence>
<dbReference type="Proteomes" id="UP000559010">
    <property type="component" value="Unassembled WGS sequence"/>
</dbReference>
<dbReference type="RefSeq" id="WP_169684249.1">
    <property type="nucleotide sequence ID" value="NZ_JABBNU010000011.1"/>
</dbReference>
<dbReference type="Gene3D" id="2.130.10.10">
    <property type="entry name" value="YVTN repeat-like/Quinoprotein amine dehydrogenase"/>
    <property type="match status" value="2"/>
</dbReference>
<dbReference type="PANTHER" id="PTHR34512:SF30">
    <property type="entry name" value="OUTER MEMBRANE PROTEIN ASSEMBLY FACTOR BAMB"/>
    <property type="match status" value="1"/>
</dbReference>
<feature type="signal peptide" evidence="1">
    <location>
        <begin position="1"/>
        <end position="22"/>
    </location>
</feature>
<keyword evidence="4" id="KW-1185">Reference proteome</keyword>
<reference evidence="3 4" key="1">
    <citation type="submission" date="2020-04" db="EMBL/GenBank/DDBJ databases">
        <title>Flammeovirgaceae bacterium KN852 isolated from deep sea.</title>
        <authorList>
            <person name="Zhang D.-C."/>
        </authorList>
    </citation>
    <scope>NUCLEOTIDE SEQUENCE [LARGE SCALE GENOMIC DNA]</scope>
    <source>
        <strain evidence="3 4">KN852</strain>
    </source>
</reference>
<dbReference type="EMBL" id="JABBNU010000011">
    <property type="protein sequence ID" value="NMM50071.1"/>
    <property type="molecule type" value="Genomic_DNA"/>
</dbReference>
<dbReference type="AlphaFoldDB" id="A0A848J2W7"/>
<dbReference type="SUPFAM" id="SSF50998">
    <property type="entry name" value="Quinoprotein alcohol dehydrogenase-like"/>
    <property type="match status" value="2"/>
</dbReference>
<evidence type="ECO:0000259" key="2">
    <source>
        <dbReference type="Pfam" id="PF13360"/>
    </source>
</evidence>
<name>A0A848J2W7_9BACT</name>
<dbReference type="InterPro" id="IPR002372">
    <property type="entry name" value="PQQ_rpt_dom"/>
</dbReference>
<keyword evidence="1" id="KW-0732">Signal</keyword>
<accession>A0A848J2W7</accession>
<proteinExistence type="predicted"/>
<dbReference type="PANTHER" id="PTHR34512">
    <property type="entry name" value="CELL SURFACE PROTEIN"/>
    <property type="match status" value="1"/>
</dbReference>